<dbReference type="AlphaFoldDB" id="A0A183MYX1"/>
<evidence type="ECO:0000313" key="2">
    <source>
        <dbReference type="Proteomes" id="UP000277204"/>
    </source>
</evidence>
<dbReference type="EMBL" id="UZAI01018631">
    <property type="protein sequence ID" value="VDP38796.1"/>
    <property type="molecule type" value="Genomic_DNA"/>
</dbReference>
<gene>
    <name evidence="1" type="ORF">SMRZ_LOCUS21249</name>
</gene>
<organism evidence="1 2">
    <name type="scientific">Schistosoma margrebowiei</name>
    <dbReference type="NCBI Taxonomy" id="48269"/>
    <lineage>
        <taxon>Eukaryota</taxon>
        <taxon>Metazoa</taxon>
        <taxon>Spiralia</taxon>
        <taxon>Lophotrochozoa</taxon>
        <taxon>Platyhelminthes</taxon>
        <taxon>Trematoda</taxon>
        <taxon>Digenea</taxon>
        <taxon>Strigeidida</taxon>
        <taxon>Schistosomatoidea</taxon>
        <taxon>Schistosomatidae</taxon>
        <taxon>Schistosoma</taxon>
    </lineage>
</organism>
<reference evidence="1 2" key="1">
    <citation type="submission" date="2018-11" db="EMBL/GenBank/DDBJ databases">
        <authorList>
            <consortium name="Pathogen Informatics"/>
        </authorList>
    </citation>
    <scope>NUCLEOTIDE SEQUENCE [LARGE SCALE GENOMIC DNA]</scope>
    <source>
        <strain evidence="1 2">Zambia</strain>
    </source>
</reference>
<protein>
    <submittedName>
        <fullName evidence="1">Uncharacterized protein</fullName>
    </submittedName>
</protein>
<sequence length="149" mass="16660">MFCNSDFTESSIDNDHLSLSTILKDSVDSHSSSELNKTQNPCEITVSNKSICQNSHVIVPGIAFPNDPHISDEIPCKSEENLLSEHNYDQKPDVVLIDADFSSDQLLCNDILNKFHENISEESNIDVLSYITYPHNAFTPCEILVQCEA</sequence>
<keyword evidence="2" id="KW-1185">Reference proteome</keyword>
<evidence type="ECO:0000313" key="1">
    <source>
        <dbReference type="EMBL" id="VDP38796.1"/>
    </source>
</evidence>
<dbReference type="Proteomes" id="UP000277204">
    <property type="component" value="Unassembled WGS sequence"/>
</dbReference>
<name>A0A183MYX1_9TREM</name>
<proteinExistence type="predicted"/>
<accession>A0A183MYX1</accession>